<reference evidence="1" key="1">
    <citation type="journal article" date="2022" name="bioRxiv">
        <title>Sequencing and chromosome-scale assembly of the giantPleurodeles waltlgenome.</title>
        <authorList>
            <person name="Brown T."/>
            <person name="Elewa A."/>
            <person name="Iarovenko S."/>
            <person name="Subramanian E."/>
            <person name="Araus A.J."/>
            <person name="Petzold A."/>
            <person name="Susuki M."/>
            <person name="Suzuki K.-i.T."/>
            <person name="Hayashi T."/>
            <person name="Toyoda A."/>
            <person name="Oliveira C."/>
            <person name="Osipova E."/>
            <person name="Leigh N.D."/>
            <person name="Simon A."/>
            <person name="Yun M.H."/>
        </authorList>
    </citation>
    <scope>NUCLEOTIDE SEQUENCE</scope>
    <source>
        <strain evidence="1">20211129_DDA</strain>
        <tissue evidence="1">Liver</tissue>
    </source>
</reference>
<organism evidence="1 2">
    <name type="scientific">Pleurodeles waltl</name>
    <name type="common">Iberian ribbed newt</name>
    <dbReference type="NCBI Taxonomy" id="8319"/>
    <lineage>
        <taxon>Eukaryota</taxon>
        <taxon>Metazoa</taxon>
        <taxon>Chordata</taxon>
        <taxon>Craniata</taxon>
        <taxon>Vertebrata</taxon>
        <taxon>Euteleostomi</taxon>
        <taxon>Amphibia</taxon>
        <taxon>Batrachia</taxon>
        <taxon>Caudata</taxon>
        <taxon>Salamandroidea</taxon>
        <taxon>Salamandridae</taxon>
        <taxon>Pleurodelinae</taxon>
        <taxon>Pleurodeles</taxon>
    </lineage>
</organism>
<keyword evidence="2" id="KW-1185">Reference proteome</keyword>
<accession>A0AAV7MRK3</accession>
<dbReference type="AlphaFoldDB" id="A0AAV7MRK3"/>
<sequence>MPAPHVAVDTVLAMALSTKQWCTAWERKSTDCRIHFLVDRSPEDKVNAGDAIGISSAGTTVIGVYNLQEDP</sequence>
<evidence type="ECO:0000313" key="2">
    <source>
        <dbReference type="Proteomes" id="UP001066276"/>
    </source>
</evidence>
<gene>
    <name evidence="1" type="ORF">NDU88_003198</name>
</gene>
<dbReference type="EMBL" id="JANPWB010000013">
    <property type="protein sequence ID" value="KAJ1105794.1"/>
    <property type="molecule type" value="Genomic_DNA"/>
</dbReference>
<evidence type="ECO:0000313" key="1">
    <source>
        <dbReference type="EMBL" id="KAJ1105794.1"/>
    </source>
</evidence>
<protein>
    <submittedName>
        <fullName evidence="1">Uncharacterized protein</fullName>
    </submittedName>
</protein>
<comment type="caution">
    <text evidence="1">The sequence shown here is derived from an EMBL/GenBank/DDBJ whole genome shotgun (WGS) entry which is preliminary data.</text>
</comment>
<name>A0AAV7MRK3_PLEWA</name>
<dbReference type="Proteomes" id="UP001066276">
    <property type="component" value="Chromosome 9"/>
</dbReference>
<proteinExistence type="predicted"/>